<proteinExistence type="predicted"/>
<evidence type="ECO:0000313" key="3">
    <source>
        <dbReference type="Proteomes" id="UP000029878"/>
    </source>
</evidence>
<gene>
    <name evidence="2" type="ORF">LS81_002430</name>
</gene>
<feature type="transmembrane region" description="Helical" evidence="1">
    <location>
        <begin position="530"/>
        <end position="548"/>
    </location>
</feature>
<keyword evidence="1" id="KW-0472">Membrane</keyword>
<reference evidence="2 3" key="1">
    <citation type="journal article" date="2014" name="Genome Announc.">
        <title>Draft genome sequences of eight enterohepatic helicobacter species isolated from both laboratory and wild rodents.</title>
        <authorList>
            <person name="Sheh A."/>
            <person name="Shen Z."/>
            <person name="Fox J.G."/>
        </authorList>
    </citation>
    <scope>NUCLEOTIDE SEQUENCE [LARGE SCALE GENOMIC DNA]</scope>
    <source>
        <strain evidence="2 3">ATCC 700114</strain>
    </source>
</reference>
<dbReference type="AlphaFoldDB" id="A0A4U8SDV7"/>
<evidence type="ECO:0000313" key="2">
    <source>
        <dbReference type="EMBL" id="TLD84338.1"/>
    </source>
</evidence>
<dbReference type="OrthoDB" id="5330085at2"/>
<evidence type="ECO:0000256" key="1">
    <source>
        <dbReference type="SAM" id="Phobius"/>
    </source>
</evidence>
<sequence length="618" mass="72134">MQMLNAIIHSYRAFREFWHTHITTYTYVDLSCNLHTKSNANNLSNINAFAQVEKSINTNNSKNAKPIHSETPSIDSLYSKDTQDKSFLQPLFTQNDTSTQAESIINSAHIDTLHNFKMQNRQRLDSKTDLDEEALPSLKTQHNPSKSFVNHTDQSKMSKNLNLTPLEVGMESSIPHHGYLDSKSINMQDNDVSKQNLYPQILDTNQHKEISTTLNINSLPHVHNNISSENKKNLDFMNLYPKTHTQYVQDNKIDSTQNISTMQHSADSTHKTHSKIPATITSLQYILELPYTTLAQLHNKQTKPHTLAKMLYCKRSMRMYYGILPLDYLKATHIEIEKGDLRQMGMLDSIVPLRAKNSGSIPHNYECRYFLQHQTQTHFNFQLFAIKDEILQHYASHYSGKLICLNPLEIFSSLFAFYPHLKRYTIIFQDSKKHALCHYVYGLLVVSIITDRTEALQDYYSLIDDFGEIFYCDFSGKADLLLDFKDITTLFNMPLKDCLHILALEHIRTKPTYTHFYAKAFYNMRSTIKMFAFASVCIFAFYLSTFLYHKYEYSKFLHHEALIHSTQIDSLYHKKQQYPFMYERIYDHILETQSLNFCLQQDYSNTESAWIQMDCNKE</sequence>
<dbReference type="RefSeq" id="WP_034344640.1">
    <property type="nucleotide sequence ID" value="NZ_FZNG01000007.1"/>
</dbReference>
<keyword evidence="1" id="KW-0812">Transmembrane</keyword>
<organism evidence="2 3">
    <name type="scientific">Helicobacter trogontum</name>
    <dbReference type="NCBI Taxonomy" id="50960"/>
    <lineage>
        <taxon>Bacteria</taxon>
        <taxon>Pseudomonadati</taxon>
        <taxon>Campylobacterota</taxon>
        <taxon>Epsilonproteobacteria</taxon>
        <taxon>Campylobacterales</taxon>
        <taxon>Helicobacteraceae</taxon>
        <taxon>Helicobacter</taxon>
    </lineage>
</organism>
<dbReference type="Proteomes" id="UP000029878">
    <property type="component" value="Unassembled WGS sequence"/>
</dbReference>
<name>A0A4U8SDV7_9HELI</name>
<keyword evidence="1" id="KW-1133">Transmembrane helix</keyword>
<comment type="caution">
    <text evidence="2">The sequence shown here is derived from an EMBL/GenBank/DDBJ whole genome shotgun (WGS) entry which is preliminary data.</text>
</comment>
<accession>A0A4U8SDV7</accession>
<dbReference type="EMBL" id="JRPL02000003">
    <property type="protein sequence ID" value="TLD84338.1"/>
    <property type="molecule type" value="Genomic_DNA"/>
</dbReference>
<protein>
    <submittedName>
        <fullName evidence="2">Uncharacterized protein</fullName>
    </submittedName>
</protein>